<feature type="compositionally biased region" description="Polar residues" evidence="1">
    <location>
        <begin position="76"/>
        <end position="90"/>
    </location>
</feature>
<keyword evidence="3" id="KW-1185">Reference proteome</keyword>
<organism evidence="2 3">
    <name type="scientific">Altererythrobacter ishigakiensis</name>
    <dbReference type="NCBI Taxonomy" id="476157"/>
    <lineage>
        <taxon>Bacteria</taxon>
        <taxon>Pseudomonadati</taxon>
        <taxon>Pseudomonadota</taxon>
        <taxon>Alphaproteobacteria</taxon>
        <taxon>Sphingomonadales</taxon>
        <taxon>Erythrobacteraceae</taxon>
        <taxon>Altererythrobacter</taxon>
    </lineage>
</organism>
<feature type="region of interest" description="Disordered" evidence="1">
    <location>
        <begin position="76"/>
        <end position="109"/>
    </location>
</feature>
<gene>
    <name evidence="2" type="ORF">JN10_0768</name>
</gene>
<dbReference type="AlphaFoldDB" id="A0A562UU29"/>
<protein>
    <submittedName>
        <fullName evidence="2">Uncharacterized protein</fullName>
    </submittedName>
</protein>
<dbReference type="STRING" id="476157.GCA_001663155_02585"/>
<dbReference type="EMBL" id="VLLK01000001">
    <property type="protein sequence ID" value="TWJ09144.1"/>
    <property type="molecule type" value="Genomic_DNA"/>
</dbReference>
<accession>A0A562UU29</accession>
<evidence type="ECO:0000313" key="3">
    <source>
        <dbReference type="Proteomes" id="UP000320547"/>
    </source>
</evidence>
<sequence length="161" mass="17576">MNFVLIVPSWDSERQSVNVGGSLLCYAVRRFDLLARLIILYSTLSHLILWRTVLLTSLIAASSLLVSLQAQTASDPQQAEAQTIEESATENGGEPAATPEPKAEEATDENRVICRRTQVIGSKFTKRICGTQAEWEELARKGQISTAEFQAKGAGIRQAGN</sequence>
<proteinExistence type="predicted"/>
<evidence type="ECO:0000313" key="2">
    <source>
        <dbReference type="EMBL" id="TWJ09144.1"/>
    </source>
</evidence>
<reference evidence="2 3" key="1">
    <citation type="submission" date="2019-07" db="EMBL/GenBank/DDBJ databases">
        <title>Genomic Encyclopedia of Archaeal and Bacterial Type Strains, Phase II (KMG-II): from individual species to whole genera.</title>
        <authorList>
            <person name="Goeker M."/>
        </authorList>
    </citation>
    <scope>NUCLEOTIDE SEQUENCE [LARGE SCALE GENOMIC DNA]</scope>
    <source>
        <strain evidence="2 3">ATCC BAA-2084</strain>
    </source>
</reference>
<comment type="caution">
    <text evidence="2">The sequence shown here is derived from an EMBL/GenBank/DDBJ whole genome shotgun (WGS) entry which is preliminary data.</text>
</comment>
<name>A0A562UU29_9SPHN</name>
<evidence type="ECO:0000256" key="1">
    <source>
        <dbReference type="SAM" id="MobiDB-lite"/>
    </source>
</evidence>
<dbReference type="Proteomes" id="UP000320547">
    <property type="component" value="Unassembled WGS sequence"/>
</dbReference>